<dbReference type="AlphaFoldDB" id="A0A428SGU9"/>
<keyword evidence="1" id="KW-1133">Transmembrane helix</keyword>
<sequence>MGTELSTARWLAPTSFAIDFAAQTYGMLSSPNMKDIHDANISFFSPQPYFIAGFFFPQQLFQLAWLWRLYKAEASEKDVSGMVDFAPFYALGNLCIATWMIFWNDNNLKVSNVFVVINSAAQLYYISRRLPPMDTNSTNSVLTHIVSKTFAGIGVLDLLHNFSAAYFVNVQPSTVLKVATGIGFGLLSATSDWIFGGCLVYDLVALAVGQSVYGNVGWSRLLGIYAGGAAVIVRMRNFFSSPYNRGARGDYQSL</sequence>
<dbReference type="EMBL" id="NKCL01000018">
    <property type="protein sequence ID" value="RSL89020.1"/>
    <property type="molecule type" value="Genomic_DNA"/>
</dbReference>
<keyword evidence="1" id="KW-0812">Transmembrane</keyword>
<feature type="transmembrane region" description="Helical" evidence="1">
    <location>
        <begin position="108"/>
        <end position="126"/>
    </location>
</feature>
<comment type="caution">
    <text evidence="2">The sequence shown here is derived from an EMBL/GenBank/DDBJ whole genome shotgun (WGS) entry which is preliminary data.</text>
</comment>
<dbReference type="InterPro" id="IPR013920">
    <property type="entry name" value="DUF1774_fun"/>
</dbReference>
<evidence type="ECO:0000313" key="3">
    <source>
        <dbReference type="Proteomes" id="UP000287972"/>
    </source>
</evidence>
<protein>
    <submittedName>
        <fullName evidence="2">Uncharacterized protein</fullName>
    </submittedName>
</protein>
<name>A0A428SGU9_9HYPO</name>
<keyword evidence="3" id="KW-1185">Reference proteome</keyword>
<proteinExistence type="predicted"/>
<evidence type="ECO:0000256" key="1">
    <source>
        <dbReference type="SAM" id="Phobius"/>
    </source>
</evidence>
<evidence type="ECO:0000313" key="2">
    <source>
        <dbReference type="EMBL" id="RSL89020.1"/>
    </source>
</evidence>
<keyword evidence="1" id="KW-0472">Membrane</keyword>
<feature type="transmembrane region" description="Helical" evidence="1">
    <location>
        <begin position="82"/>
        <end position="102"/>
    </location>
</feature>
<dbReference type="PANTHER" id="PTHR37992:SF1">
    <property type="entry name" value="DUF1774-DOMAIN-CONTAINING PROTEIN"/>
    <property type="match status" value="1"/>
</dbReference>
<dbReference type="PANTHER" id="PTHR37992">
    <property type="entry name" value="EXPRESSED PROTEIN"/>
    <property type="match status" value="1"/>
</dbReference>
<organism evidence="2 3">
    <name type="scientific">Fusarium floridanum</name>
    <dbReference type="NCBI Taxonomy" id="1325733"/>
    <lineage>
        <taxon>Eukaryota</taxon>
        <taxon>Fungi</taxon>
        <taxon>Dikarya</taxon>
        <taxon>Ascomycota</taxon>
        <taxon>Pezizomycotina</taxon>
        <taxon>Sordariomycetes</taxon>
        <taxon>Hypocreomycetidae</taxon>
        <taxon>Hypocreales</taxon>
        <taxon>Nectriaceae</taxon>
        <taxon>Fusarium</taxon>
        <taxon>Fusarium solani species complex</taxon>
    </lineage>
</organism>
<reference evidence="2 3" key="1">
    <citation type="submission" date="2017-06" db="EMBL/GenBank/DDBJ databases">
        <title>Comparative genomic analysis of Ambrosia Fusariam Clade fungi.</title>
        <authorList>
            <person name="Stajich J.E."/>
            <person name="Carrillo J."/>
            <person name="Kijimoto T."/>
            <person name="Eskalen A."/>
            <person name="O'Donnell K."/>
            <person name="Kasson M."/>
        </authorList>
    </citation>
    <scope>NUCLEOTIDE SEQUENCE [LARGE SCALE GENOMIC DNA]</scope>
    <source>
        <strain evidence="2 3">NRRL62606</strain>
    </source>
</reference>
<gene>
    <name evidence="2" type="ORF">CEP51_001412</name>
</gene>
<feature type="transmembrane region" description="Helical" evidence="1">
    <location>
        <begin position="49"/>
        <end position="70"/>
    </location>
</feature>
<accession>A0A428SGU9</accession>
<dbReference type="Proteomes" id="UP000287972">
    <property type="component" value="Unassembled WGS sequence"/>
</dbReference>